<dbReference type="EMBL" id="JAQIZT010000005">
    <property type="protein sequence ID" value="KAJ6996507.1"/>
    <property type="molecule type" value="Genomic_DNA"/>
</dbReference>
<dbReference type="AlphaFoldDB" id="A0AAD6QTT5"/>
<accession>A0AAD6QTT5</accession>
<evidence type="ECO:0000313" key="1">
    <source>
        <dbReference type="EMBL" id="KAJ6996507.1"/>
    </source>
</evidence>
<proteinExistence type="predicted"/>
<gene>
    <name evidence="1" type="ORF">NC653_013183</name>
</gene>
<dbReference type="Proteomes" id="UP001164929">
    <property type="component" value="Chromosome 5"/>
</dbReference>
<organism evidence="1 2">
    <name type="scientific">Populus alba x Populus x berolinensis</name>
    <dbReference type="NCBI Taxonomy" id="444605"/>
    <lineage>
        <taxon>Eukaryota</taxon>
        <taxon>Viridiplantae</taxon>
        <taxon>Streptophyta</taxon>
        <taxon>Embryophyta</taxon>
        <taxon>Tracheophyta</taxon>
        <taxon>Spermatophyta</taxon>
        <taxon>Magnoliopsida</taxon>
        <taxon>eudicotyledons</taxon>
        <taxon>Gunneridae</taxon>
        <taxon>Pentapetalae</taxon>
        <taxon>rosids</taxon>
        <taxon>fabids</taxon>
        <taxon>Malpighiales</taxon>
        <taxon>Salicaceae</taxon>
        <taxon>Saliceae</taxon>
        <taxon>Populus</taxon>
    </lineage>
</organism>
<evidence type="ECO:0000313" key="2">
    <source>
        <dbReference type="Proteomes" id="UP001164929"/>
    </source>
</evidence>
<name>A0AAD6QTT5_9ROSI</name>
<protein>
    <submittedName>
        <fullName evidence="1">Uncharacterized protein</fullName>
    </submittedName>
</protein>
<keyword evidence="2" id="KW-1185">Reference proteome</keyword>
<sequence length="50" mass="5687">MDPKANPDVVVIQLIYLIRPCSYANLYEETASAFHYPFYFGVSIGFINPT</sequence>
<comment type="caution">
    <text evidence="1">The sequence shown here is derived from an EMBL/GenBank/DDBJ whole genome shotgun (WGS) entry which is preliminary data.</text>
</comment>
<reference evidence="1" key="1">
    <citation type="journal article" date="2023" name="Mol. Ecol. Resour.">
        <title>Chromosome-level genome assembly of a triploid poplar Populus alba 'Berolinensis'.</title>
        <authorList>
            <person name="Chen S."/>
            <person name="Yu Y."/>
            <person name="Wang X."/>
            <person name="Wang S."/>
            <person name="Zhang T."/>
            <person name="Zhou Y."/>
            <person name="He R."/>
            <person name="Meng N."/>
            <person name="Wang Y."/>
            <person name="Liu W."/>
            <person name="Liu Z."/>
            <person name="Liu J."/>
            <person name="Guo Q."/>
            <person name="Huang H."/>
            <person name="Sederoff R.R."/>
            <person name="Wang G."/>
            <person name="Qu G."/>
            <person name="Chen S."/>
        </authorList>
    </citation>
    <scope>NUCLEOTIDE SEQUENCE</scope>
    <source>
        <strain evidence="1">SC-2020</strain>
    </source>
</reference>